<evidence type="ECO:0000313" key="1">
    <source>
        <dbReference type="EMBL" id="KAJ6831140.1"/>
    </source>
</evidence>
<sequence length="40" mass="4641">MWSMIGFGNTYFLDLGQLGSTLRRIQTIIMVPQIRRPEVT</sequence>
<reference evidence="1" key="1">
    <citation type="journal article" date="2023" name="GigaByte">
        <title>Genome assembly of the bearded iris, Iris pallida Lam.</title>
        <authorList>
            <person name="Bruccoleri R.E."/>
            <person name="Oakeley E.J."/>
            <person name="Faust A.M.E."/>
            <person name="Altorfer M."/>
            <person name="Dessus-Babus S."/>
            <person name="Burckhardt D."/>
            <person name="Oertli M."/>
            <person name="Naumann U."/>
            <person name="Petersen F."/>
            <person name="Wong J."/>
        </authorList>
    </citation>
    <scope>NUCLEOTIDE SEQUENCE</scope>
    <source>
        <strain evidence="1">GSM-AAB239-AS_SAM_17_03QT</strain>
    </source>
</reference>
<proteinExistence type="predicted"/>
<protein>
    <submittedName>
        <fullName evidence="1">Uncharacterized protein</fullName>
    </submittedName>
</protein>
<evidence type="ECO:0000313" key="2">
    <source>
        <dbReference type="Proteomes" id="UP001140949"/>
    </source>
</evidence>
<dbReference type="EMBL" id="JANAVB010016999">
    <property type="protein sequence ID" value="KAJ6831140.1"/>
    <property type="molecule type" value="Genomic_DNA"/>
</dbReference>
<comment type="caution">
    <text evidence="1">The sequence shown here is derived from an EMBL/GenBank/DDBJ whole genome shotgun (WGS) entry which is preliminary data.</text>
</comment>
<dbReference type="AlphaFoldDB" id="A0AAX6GQV9"/>
<keyword evidence="2" id="KW-1185">Reference proteome</keyword>
<dbReference type="Proteomes" id="UP001140949">
    <property type="component" value="Unassembled WGS sequence"/>
</dbReference>
<name>A0AAX6GQV9_IRIPA</name>
<reference evidence="1" key="2">
    <citation type="submission" date="2023-04" db="EMBL/GenBank/DDBJ databases">
        <authorList>
            <person name="Bruccoleri R.E."/>
            <person name="Oakeley E.J."/>
            <person name="Faust A.-M."/>
            <person name="Dessus-Babus S."/>
            <person name="Altorfer M."/>
            <person name="Burckhardt D."/>
            <person name="Oertli M."/>
            <person name="Naumann U."/>
            <person name="Petersen F."/>
            <person name="Wong J."/>
        </authorList>
    </citation>
    <scope>NUCLEOTIDE SEQUENCE</scope>
    <source>
        <strain evidence="1">GSM-AAB239-AS_SAM_17_03QT</strain>
        <tissue evidence="1">Leaf</tissue>
    </source>
</reference>
<organism evidence="1 2">
    <name type="scientific">Iris pallida</name>
    <name type="common">Sweet iris</name>
    <dbReference type="NCBI Taxonomy" id="29817"/>
    <lineage>
        <taxon>Eukaryota</taxon>
        <taxon>Viridiplantae</taxon>
        <taxon>Streptophyta</taxon>
        <taxon>Embryophyta</taxon>
        <taxon>Tracheophyta</taxon>
        <taxon>Spermatophyta</taxon>
        <taxon>Magnoliopsida</taxon>
        <taxon>Liliopsida</taxon>
        <taxon>Asparagales</taxon>
        <taxon>Iridaceae</taxon>
        <taxon>Iridoideae</taxon>
        <taxon>Irideae</taxon>
        <taxon>Iris</taxon>
    </lineage>
</organism>
<accession>A0AAX6GQV9</accession>
<gene>
    <name evidence="1" type="ORF">M6B38_350510</name>
</gene>